<evidence type="ECO:0008006" key="4">
    <source>
        <dbReference type="Google" id="ProtNLM"/>
    </source>
</evidence>
<gene>
    <name evidence="2" type="ORF">SAMN05720606_116176</name>
</gene>
<dbReference type="STRING" id="582692.SAMN05720606_116176"/>
<proteinExistence type="predicted"/>
<keyword evidence="1" id="KW-0175">Coiled coil</keyword>
<dbReference type="EMBL" id="FMVM01000016">
    <property type="protein sequence ID" value="SCZ03214.1"/>
    <property type="molecule type" value="Genomic_DNA"/>
</dbReference>
<accession>A0A1G5KS78</accession>
<sequence length="359" mass="41375">MKHRYGLIAILFIIILFVQSASSYVYGETSPEDTQAILQKTLSIVEIDHEIKRISEQQTQLAKQHETLSAQLLQQEKEIHIQQDRAGAVVRSYYTGERDSLLMTVLGARSFKDLFVLYDYYQIIIGKDQAVLDKYQTRYNELQHTSDRIRQTSMELTQMKTNLENQRTRVALLQKEVDKQITASGDAAAIQKLMNELTLYWENVGIYEVKRYFKALASAMQNLPDFVQKQNGAISTTGTTYTIRIAQDELNTFLRSQNEIFNDFAFTFDSNKITASGKRDQLQLSIEGHYTVENEPQNSIRFHVDRLVFNQLELPDTTRNMLEKEFDLGFYPQKILSFVKATDVSTDEGVLEVKLAISF</sequence>
<keyword evidence="3" id="KW-1185">Reference proteome</keyword>
<dbReference type="AlphaFoldDB" id="A0A1G5KS78"/>
<dbReference type="Proteomes" id="UP000198538">
    <property type="component" value="Unassembled WGS sequence"/>
</dbReference>
<reference evidence="3" key="1">
    <citation type="submission" date="2016-10" db="EMBL/GenBank/DDBJ databases">
        <authorList>
            <person name="Varghese N."/>
            <person name="Submissions S."/>
        </authorList>
    </citation>
    <scope>NUCLEOTIDE SEQUENCE [LARGE SCALE GENOMIC DNA]</scope>
    <source>
        <strain evidence="3">BL9</strain>
    </source>
</reference>
<dbReference type="Gene3D" id="6.10.250.3150">
    <property type="match status" value="1"/>
</dbReference>
<dbReference type="RefSeq" id="WP_090923802.1">
    <property type="nucleotide sequence ID" value="NZ_FMVM01000016.1"/>
</dbReference>
<name>A0A1G5KS78_9BACL</name>
<evidence type="ECO:0000313" key="3">
    <source>
        <dbReference type="Proteomes" id="UP000198538"/>
    </source>
</evidence>
<evidence type="ECO:0000256" key="1">
    <source>
        <dbReference type="SAM" id="Coils"/>
    </source>
</evidence>
<feature type="coiled-coil region" evidence="1">
    <location>
        <begin position="132"/>
        <end position="176"/>
    </location>
</feature>
<protein>
    <recommendedName>
        <fullName evidence="4">N-terminal domain of peptidoglycan hydrolase CwlO-containing protein</fullName>
    </recommendedName>
</protein>
<evidence type="ECO:0000313" key="2">
    <source>
        <dbReference type="EMBL" id="SCZ03214.1"/>
    </source>
</evidence>
<organism evidence="2 3">
    <name type="scientific">Paenibacillus polysaccharolyticus</name>
    <dbReference type="NCBI Taxonomy" id="582692"/>
    <lineage>
        <taxon>Bacteria</taxon>
        <taxon>Bacillati</taxon>
        <taxon>Bacillota</taxon>
        <taxon>Bacilli</taxon>
        <taxon>Bacillales</taxon>
        <taxon>Paenibacillaceae</taxon>
        <taxon>Paenibacillus</taxon>
    </lineage>
</organism>